<accession>A0A1K2CUG9</accession>
<dbReference type="InterPro" id="IPR011050">
    <property type="entry name" value="Pectin_lyase_fold/virulence"/>
</dbReference>
<dbReference type="Gene3D" id="2.160.20.10">
    <property type="entry name" value="Single-stranded right-handed beta-helix, Pectin lyase-like"/>
    <property type="match status" value="1"/>
</dbReference>
<dbReference type="Proteomes" id="UP000181909">
    <property type="component" value="Unassembled WGS sequence"/>
</dbReference>
<evidence type="ECO:0000313" key="2">
    <source>
        <dbReference type="EMBL" id="SFY13949.1"/>
    </source>
</evidence>
<feature type="domain" description="Right handed beta helix" evidence="1">
    <location>
        <begin position="265"/>
        <end position="408"/>
    </location>
</feature>
<dbReference type="InterPro" id="IPR012334">
    <property type="entry name" value="Pectin_lyas_fold"/>
</dbReference>
<gene>
    <name evidence="2" type="ORF">SAMN02787144_1011202</name>
</gene>
<dbReference type="SMART" id="SM00710">
    <property type="entry name" value="PbH1"/>
    <property type="match status" value="8"/>
</dbReference>
<dbReference type="Pfam" id="PF13229">
    <property type="entry name" value="Beta_helix"/>
    <property type="match status" value="1"/>
</dbReference>
<evidence type="ECO:0000313" key="3">
    <source>
        <dbReference type="Proteomes" id="UP000181909"/>
    </source>
</evidence>
<dbReference type="InterPro" id="IPR006626">
    <property type="entry name" value="PbH1"/>
</dbReference>
<proteinExistence type="predicted"/>
<organism evidence="2 3">
    <name type="scientific">Streptomyces atratus</name>
    <dbReference type="NCBI Taxonomy" id="1893"/>
    <lineage>
        <taxon>Bacteria</taxon>
        <taxon>Bacillati</taxon>
        <taxon>Actinomycetota</taxon>
        <taxon>Actinomycetes</taxon>
        <taxon>Kitasatosporales</taxon>
        <taxon>Streptomycetaceae</taxon>
        <taxon>Streptomyces</taxon>
    </lineage>
</organism>
<dbReference type="STRING" id="1893.SAMN02787144_1011202"/>
<name>A0A1K2CUG9_STRAR</name>
<dbReference type="InterPro" id="IPR039448">
    <property type="entry name" value="Beta_helix"/>
</dbReference>
<protein>
    <submittedName>
        <fullName evidence="2">Right handed beta helix region</fullName>
    </submittedName>
</protein>
<dbReference type="SUPFAM" id="SSF51126">
    <property type="entry name" value="Pectin lyase-like"/>
    <property type="match status" value="1"/>
</dbReference>
<dbReference type="EMBL" id="FPJO01000011">
    <property type="protein sequence ID" value="SFY13949.1"/>
    <property type="molecule type" value="Genomic_DNA"/>
</dbReference>
<dbReference type="AlphaFoldDB" id="A0A1K2CUG9"/>
<reference evidence="2 3" key="1">
    <citation type="submission" date="2016-11" db="EMBL/GenBank/DDBJ databases">
        <authorList>
            <person name="Jaros S."/>
            <person name="Januszkiewicz K."/>
            <person name="Wedrychowicz H."/>
        </authorList>
    </citation>
    <scope>NUCLEOTIDE SEQUENCE [LARGE SCALE GENOMIC DNA]</scope>
    <source>
        <strain evidence="2 3">OK807</strain>
    </source>
</reference>
<sequence>MRTRPAPTPTVRPDLDCSYGGIVRHRVTAAALAALTAAGGLTVASQTAAQAAPTGRTFHVDCAADPAGATGSKQHPWTSLAEANAHTYGPGDRLLFKRGATCTGTLAPTGTGSARAPFTIADYGNDPARARLDGAGAHDVVLLANTQYVHLKALEITNADNPGSERNGVRLRLTDYGVARGFDISGLYIHDVRGGDYKTVSGSSAIHIAVEGRTRASRYDGLDIGHNRIEDVDREGIYFKSTFSKRDLVGQQQDPNVYPGEWTPSTGVRIHHNTLKSLAGDGMKFDTTSGARVDHNRVDGFQLRSPSANAGIWTFNTDDTTIEYNEVSGGGNTHDGMSFDADGASQNTVFQYNYSHDNKGGFLLICPYSGAKTIGTVARYNVSSNDGARLVQNCWGPILGTEIYNNTFHNKEQIPGYLVQDDAGSPATTQHELSIRNNIFVSEGTGGYAFKNPTPGLSFDHNAFYGIDMTRPNPGGVTADPKLRADFRLGAGSPALAAGAVIENNGGKDYFGNVLKPGAPNIGAYAGRGVR</sequence>
<evidence type="ECO:0000259" key="1">
    <source>
        <dbReference type="Pfam" id="PF13229"/>
    </source>
</evidence>